<name>A0A413BFD9_9FIRM</name>
<dbReference type="InterPro" id="IPR010982">
    <property type="entry name" value="Lambda_DNA-bd_dom_sf"/>
</dbReference>
<protein>
    <submittedName>
        <fullName evidence="3">XRE family transcriptional regulator</fullName>
    </submittedName>
</protein>
<dbReference type="InterPro" id="IPR001387">
    <property type="entry name" value="Cro/C1-type_HTH"/>
</dbReference>
<dbReference type="Proteomes" id="UP000286581">
    <property type="component" value="Unassembled WGS sequence"/>
</dbReference>
<organism evidence="3 4">
    <name type="scientific">Agathobacter rectalis</name>
    <dbReference type="NCBI Taxonomy" id="39491"/>
    <lineage>
        <taxon>Bacteria</taxon>
        <taxon>Bacillati</taxon>
        <taxon>Bacillota</taxon>
        <taxon>Clostridia</taxon>
        <taxon>Lachnospirales</taxon>
        <taxon>Lachnospiraceae</taxon>
        <taxon>Agathobacter</taxon>
    </lineage>
</organism>
<evidence type="ECO:0000313" key="4">
    <source>
        <dbReference type="Proteomes" id="UP000286581"/>
    </source>
</evidence>
<keyword evidence="1" id="KW-0238">DNA-binding</keyword>
<dbReference type="SUPFAM" id="SSF47413">
    <property type="entry name" value="lambda repressor-like DNA-binding domains"/>
    <property type="match status" value="1"/>
</dbReference>
<dbReference type="SMART" id="SM00530">
    <property type="entry name" value="HTH_XRE"/>
    <property type="match status" value="1"/>
</dbReference>
<proteinExistence type="predicted"/>
<reference evidence="3 4" key="1">
    <citation type="submission" date="2018-08" db="EMBL/GenBank/DDBJ databases">
        <title>A genome reference for cultivated species of the human gut microbiota.</title>
        <authorList>
            <person name="Zou Y."/>
            <person name="Xue W."/>
            <person name="Luo G."/>
        </authorList>
    </citation>
    <scope>NUCLEOTIDE SEQUENCE [LARGE SCALE GENOMIC DNA]</scope>
    <source>
        <strain evidence="3 4">AF12-8</strain>
    </source>
</reference>
<dbReference type="CDD" id="cd00093">
    <property type="entry name" value="HTH_XRE"/>
    <property type="match status" value="1"/>
</dbReference>
<sequence length="108" mass="12001">MRNTYAENTMGTRIREMRKAAGMSQEQLAEILCTKKATISAYENDHIDIKSSIVLEIAKALNCSGSYLLEGKKAEALEARIMDALLELKNDQMREVALKQIQALALLG</sequence>
<dbReference type="Gene3D" id="1.10.260.40">
    <property type="entry name" value="lambda repressor-like DNA-binding domains"/>
    <property type="match status" value="1"/>
</dbReference>
<evidence type="ECO:0000256" key="1">
    <source>
        <dbReference type="ARBA" id="ARBA00023125"/>
    </source>
</evidence>
<dbReference type="GO" id="GO:0003677">
    <property type="term" value="F:DNA binding"/>
    <property type="evidence" value="ECO:0007669"/>
    <property type="project" value="UniProtKB-KW"/>
</dbReference>
<evidence type="ECO:0000313" key="3">
    <source>
        <dbReference type="EMBL" id="RGW39301.1"/>
    </source>
</evidence>
<accession>A0A413BFD9</accession>
<dbReference type="AlphaFoldDB" id="A0A413BFD9"/>
<gene>
    <name evidence="3" type="ORF">DWV78_10090</name>
</gene>
<dbReference type="Pfam" id="PF01381">
    <property type="entry name" value="HTH_3"/>
    <property type="match status" value="1"/>
</dbReference>
<feature type="domain" description="HTH cro/C1-type" evidence="2">
    <location>
        <begin position="14"/>
        <end position="68"/>
    </location>
</feature>
<dbReference type="PANTHER" id="PTHR46558">
    <property type="entry name" value="TRACRIPTIONAL REGULATORY PROTEIN-RELATED-RELATED"/>
    <property type="match status" value="1"/>
</dbReference>
<evidence type="ECO:0000259" key="2">
    <source>
        <dbReference type="PROSITE" id="PS50943"/>
    </source>
</evidence>
<dbReference type="EMBL" id="QSAE01000030">
    <property type="protein sequence ID" value="RGW39301.1"/>
    <property type="molecule type" value="Genomic_DNA"/>
</dbReference>
<comment type="caution">
    <text evidence="3">The sequence shown here is derived from an EMBL/GenBank/DDBJ whole genome shotgun (WGS) entry which is preliminary data.</text>
</comment>
<dbReference type="PANTHER" id="PTHR46558:SF13">
    <property type="entry name" value="HTH-TYPE TRANSCRIPTIONAL REGULATOR IMMR"/>
    <property type="match status" value="1"/>
</dbReference>
<dbReference type="PROSITE" id="PS50943">
    <property type="entry name" value="HTH_CROC1"/>
    <property type="match status" value="1"/>
</dbReference>